<dbReference type="EMBL" id="JAROYP010000013">
    <property type="protein sequence ID" value="MDH5163137.1"/>
    <property type="molecule type" value="Genomic_DNA"/>
</dbReference>
<proteinExistence type="predicted"/>
<dbReference type="AlphaFoldDB" id="A0AAW6T1D5"/>
<dbReference type="NCBIfam" id="TIGR04398">
    <property type="entry name" value="SLAP_DUP"/>
    <property type="match status" value="1"/>
</dbReference>
<evidence type="ECO:0000313" key="2">
    <source>
        <dbReference type="Proteomes" id="UP001159179"/>
    </source>
</evidence>
<sequence length="129" mass="15178">MQKLMFESAWDKTLSIKDRNYIEQIFVSTSINSREDIQFTPIWQAINHKSELLITVLVHNFSENPFSFHNKNLQYIENNHLIAEHTFQQPTPIVEQQTSMPWTFIFPVLSIKSSPSMKNGRLEIVEKLN</sequence>
<gene>
    <name evidence="1" type="ORF">P5X88_19570</name>
</gene>
<comment type="caution">
    <text evidence="1">The sequence shown here is derived from an EMBL/GenBank/DDBJ whole genome shotgun (WGS) entry which is preliminary data.</text>
</comment>
<evidence type="ECO:0000313" key="1">
    <source>
        <dbReference type="EMBL" id="MDH5163137.1"/>
    </source>
</evidence>
<dbReference type="InterPro" id="IPR030910">
    <property type="entry name" value="SLAP_dom"/>
</dbReference>
<dbReference type="RefSeq" id="WP_280617888.1">
    <property type="nucleotide sequence ID" value="NZ_JAROYP010000013.1"/>
</dbReference>
<protein>
    <submittedName>
        <fullName evidence="1">SLAP domain-containing protein</fullName>
    </submittedName>
</protein>
<reference evidence="1" key="1">
    <citation type="submission" date="2023-03" db="EMBL/GenBank/DDBJ databases">
        <title>Bacterial isolates from washroom surfaces on a university campus.</title>
        <authorList>
            <person name="Holman D.B."/>
            <person name="Gzyl K.E."/>
            <person name="Taheri A.E."/>
        </authorList>
    </citation>
    <scope>NUCLEOTIDE SEQUENCE</scope>
    <source>
        <strain evidence="1">RD03</strain>
    </source>
</reference>
<accession>A0AAW6T1D5</accession>
<dbReference type="Proteomes" id="UP001159179">
    <property type="component" value="Unassembled WGS sequence"/>
</dbReference>
<organism evidence="1 2">
    <name type="scientific">Heyndrickxia oleronia</name>
    <dbReference type="NCBI Taxonomy" id="38875"/>
    <lineage>
        <taxon>Bacteria</taxon>
        <taxon>Bacillati</taxon>
        <taxon>Bacillota</taxon>
        <taxon>Bacilli</taxon>
        <taxon>Bacillales</taxon>
        <taxon>Bacillaceae</taxon>
        <taxon>Heyndrickxia</taxon>
    </lineage>
</organism>
<name>A0AAW6T1D5_9BACI</name>